<dbReference type="PANTHER" id="PTHR33608">
    <property type="entry name" value="BLL2464 PROTEIN"/>
    <property type="match status" value="1"/>
</dbReference>
<dbReference type="KEGG" id="kphy:AOZ06_11120"/>
<feature type="domain" description="DUF58" evidence="1">
    <location>
        <begin position="192"/>
        <end position="370"/>
    </location>
</feature>
<dbReference type="Pfam" id="PF01882">
    <property type="entry name" value="DUF58"/>
    <property type="match status" value="1"/>
</dbReference>
<evidence type="ECO:0000259" key="1">
    <source>
        <dbReference type="Pfam" id="PF01882"/>
    </source>
</evidence>
<dbReference type="AlphaFoldDB" id="A0A0N9HLU9"/>
<keyword evidence="3" id="KW-1185">Reference proteome</keyword>
<organism evidence="2 3">
    <name type="scientific">Kibdelosporangium phytohabitans</name>
    <dbReference type="NCBI Taxonomy" id="860235"/>
    <lineage>
        <taxon>Bacteria</taxon>
        <taxon>Bacillati</taxon>
        <taxon>Actinomycetota</taxon>
        <taxon>Actinomycetes</taxon>
        <taxon>Pseudonocardiales</taxon>
        <taxon>Pseudonocardiaceae</taxon>
        <taxon>Kibdelosporangium</taxon>
    </lineage>
</organism>
<evidence type="ECO:0000313" key="3">
    <source>
        <dbReference type="Proteomes" id="UP000063699"/>
    </source>
</evidence>
<dbReference type="InterPro" id="IPR002881">
    <property type="entry name" value="DUF58"/>
</dbReference>
<dbReference type="EMBL" id="CP012752">
    <property type="protein sequence ID" value="ALG07400.1"/>
    <property type="molecule type" value="Genomic_DNA"/>
</dbReference>
<name>A0A0N9HLU9_9PSEU</name>
<dbReference type="PANTHER" id="PTHR33608:SF3">
    <property type="entry name" value="SLR2013 PROTEIN"/>
    <property type="match status" value="1"/>
</dbReference>
<accession>A0A0N9HLU9</accession>
<dbReference type="RefSeq" id="WP_054289368.1">
    <property type="nucleotide sequence ID" value="NZ_CP012752.1"/>
</dbReference>
<proteinExistence type="predicted"/>
<protein>
    <recommendedName>
        <fullName evidence="1">DUF58 domain-containing protein</fullName>
    </recommendedName>
</protein>
<dbReference type="OrthoDB" id="845740at2"/>
<gene>
    <name evidence="2" type="ORF">AOZ06_11120</name>
</gene>
<reference evidence="2 3" key="1">
    <citation type="submission" date="2015-07" db="EMBL/GenBank/DDBJ databases">
        <title>Genome sequencing of Kibdelosporangium phytohabitans.</title>
        <authorList>
            <person name="Qin S."/>
            <person name="Xing K."/>
        </authorList>
    </citation>
    <scope>NUCLEOTIDE SEQUENCE [LARGE SCALE GENOMIC DNA]</scope>
    <source>
        <strain evidence="2 3">KLBMP1111</strain>
    </source>
</reference>
<dbReference type="Proteomes" id="UP000063699">
    <property type="component" value="Chromosome"/>
</dbReference>
<evidence type="ECO:0000313" key="2">
    <source>
        <dbReference type="EMBL" id="ALG07400.1"/>
    </source>
</evidence>
<dbReference type="STRING" id="860235.AOZ06_11120"/>
<sequence>MAVSGRAGLLALLGALVVGLLLPSWTGILLVTGAILVVLAVDLALAGPVRALTFTRGGDRAVRLGEPASVTLTVHNPGRARVRGVLRDAWPPSAGASDRHTLDVAGNGSRTVTTALLPTRRGNRVAHLVTVRSFGPLGLAARQGSHAVAWTVRVLPPFTSLKHLPSRLGRLRDLDGRLRTLARGQGSEFDSLRTYVAGDDVRSIDWRATARSTDVMIRTWRPERDRHLMIVLDTGRTSAGRVGDIPRLDAAMDAALLLAALASRAGDRVDLIAYDRQVRASVQGASAAELLPSLVNGMAPLQPTLVESDASGIIAQVLRRSRRRSLVVLLTGLDPDPLEQGLLPILHTLTARHVVLLAAVADPRVNEMAKARGDAEAVFDAAAAARALQERAHVAGLLRRRGVHVVDAVPDELAPALADKYLALKADGLL</sequence>